<evidence type="ECO:0000313" key="2">
    <source>
        <dbReference type="Proteomes" id="UP000256373"/>
    </source>
</evidence>
<comment type="caution">
    <text evidence="1">The sequence shown here is derived from an EMBL/GenBank/DDBJ whole genome shotgun (WGS) entry which is preliminary data.</text>
</comment>
<dbReference type="OrthoDB" id="1119824at2"/>
<protein>
    <submittedName>
        <fullName evidence="1">Transposase</fullName>
    </submittedName>
</protein>
<keyword evidence="2" id="KW-1185">Reference proteome</keyword>
<name>A0A3D8Y4A2_9BACT</name>
<reference evidence="1 2" key="1">
    <citation type="submission" date="2018-07" db="EMBL/GenBank/DDBJ databases">
        <title>Dyadobacter roseus sp. nov., isolated from rose rhizosphere soil.</title>
        <authorList>
            <person name="Chen L."/>
        </authorList>
    </citation>
    <scope>NUCLEOTIDE SEQUENCE [LARGE SCALE GENOMIC DNA]</scope>
    <source>
        <strain evidence="1 2">RS19</strain>
    </source>
</reference>
<proteinExistence type="predicted"/>
<gene>
    <name evidence="1" type="ORF">DSL64_26375</name>
</gene>
<sequence length="118" mass="13839">MEKELLSLLLPSGLVELFELEKVETLPDGYHLYLFQKNIPPNDLEGHKLESKGFFESITIRDFPLRGRACFLHLRRRKWLNHDTGQIVFHEWDEVAKGTRMTKEFATFLKDIGRQLPG</sequence>
<dbReference type="RefSeq" id="WP_115833963.1">
    <property type="nucleotide sequence ID" value="NZ_QNUL01000037.1"/>
</dbReference>
<organism evidence="1 2">
    <name type="scientific">Dyadobacter luteus</name>
    <dbReference type="NCBI Taxonomy" id="2259619"/>
    <lineage>
        <taxon>Bacteria</taxon>
        <taxon>Pseudomonadati</taxon>
        <taxon>Bacteroidota</taxon>
        <taxon>Cytophagia</taxon>
        <taxon>Cytophagales</taxon>
        <taxon>Spirosomataceae</taxon>
        <taxon>Dyadobacter</taxon>
    </lineage>
</organism>
<evidence type="ECO:0000313" key="1">
    <source>
        <dbReference type="EMBL" id="REA56545.1"/>
    </source>
</evidence>
<dbReference type="Proteomes" id="UP000256373">
    <property type="component" value="Unassembled WGS sequence"/>
</dbReference>
<dbReference type="EMBL" id="QNUL01000037">
    <property type="protein sequence ID" value="REA56545.1"/>
    <property type="molecule type" value="Genomic_DNA"/>
</dbReference>
<dbReference type="AlphaFoldDB" id="A0A3D8Y4A2"/>
<accession>A0A3D8Y4A2</accession>